<dbReference type="AlphaFoldDB" id="A0AAJ6QUD2"/>
<dbReference type="Proteomes" id="UP000694867">
    <property type="component" value="Unplaced"/>
</dbReference>
<evidence type="ECO:0000313" key="2">
    <source>
        <dbReference type="Proteomes" id="UP000694867"/>
    </source>
</evidence>
<dbReference type="RefSeq" id="XP_003744318.1">
    <property type="nucleotide sequence ID" value="XM_003744270.2"/>
</dbReference>
<evidence type="ECO:0000313" key="3">
    <source>
        <dbReference type="RefSeq" id="XP_003744318.1"/>
    </source>
</evidence>
<organism evidence="2 3">
    <name type="scientific">Galendromus occidentalis</name>
    <name type="common">western predatory mite</name>
    <dbReference type="NCBI Taxonomy" id="34638"/>
    <lineage>
        <taxon>Eukaryota</taxon>
        <taxon>Metazoa</taxon>
        <taxon>Ecdysozoa</taxon>
        <taxon>Arthropoda</taxon>
        <taxon>Chelicerata</taxon>
        <taxon>Arachnida</taxon>
        <taxon>Acari</taxon>
        <taxon>Parasitiformes</taxon>
        <taxon>Mesostigmata</taxon>
        <taxon>Gamasina</taxon>
        <taxon>Phytoseioidea</taxon>
        <taxon>Phytoseiidae</taxon>
        <taxon>Typhlodrominae</taxon>
        <taxon>Galendromus</taxon>
    </lineage>
</organism>
<reference evidence="3" key="1">
    <citation type="submission" date="2025-08" db="UniProtKB">
        <authorList>
            <consortium name="RefSeq"/>
        </authorList>
    </citation>
    <scope>IDENTIFICATION</scope>
</reference>
<accession>A0AAJ6QUD2</accession>
<dbReference type="KEGG" id="goe:100906944"/>
<dbReference type="GeneID" id="100906944"/>
<dbReference type="PANTHER" id="PTHR31449">
    <property type="entry name" value="UPF0598 PROTEIN C8ORF82"/>
    <property type="match status" value="1"/>
</dbReference>
<comment type="similarity">
    <text evidence="1">Belongs to the UPF0598 family.</text>
</comment>
<dbReference type="Pfam" id="PF14956">
    <property type="entry name" value="DUF4505"/>
    <property type="match status" value="1"/>
</dbReference>
<keyword evidence="2" id="KW-1185">Reference proteome</keyword>
<evidence type="ECO:0000256" key="1">
    <source>
        <dbReference type="ARBA" id="ARBA00006322"/>
    </source>
</evidence>
<protein>
    <submittedName>
        <fullName evidence="3">UPF0598 protein CG30010</fullName>
    </submittedName>
</protein>
<dbReference type="PANTHER" id="PTHR31449:SF3">
    <property type="entry name" value="UPF0598 PROTEIN C8ORF82"/>
    <property type="match status" value="1"/>
</dbReference>
<sequence length="211" mass="24173">MSLRKLVINLTLKSRAGHSRQALRLLTYVQGQAGQKYKREYFYAIDHQGMLFLEDARIKNFTSCFKEHKFLEFFFRRVRVNDVGFYGDEFPYVSPCGVEMNYIKCDDVPIVFTQLEKDILYHNHAGKLLSVPFEPQSLWMVASNGRVYHKGPQRSGGVGLIASKLAIQLSKNFVFEADLPVAYIHNNQDVPFDGRTEAILNSVPHYEGTEG</sequence>
<gene>
    <name evidence="3" type="primary">LOC100906944</name>
</gene>
<name>A0AAJ6QUD2_9ACAR</name>
<proteinExistence type="inferred from homology"/>
<dbReference type="InterPro" id="IPR028108">
    <property type="entry name" value="DUF4505"/>
</dbReference>